<dbReference type="PIRSF" id="PIRSF001439">
    <property type="entry name" value="CryM"/>
    <property type="match status" value="1"/>
</dbReference>
<protein>
    <submittedName>
        <fullName evidence="1">2,3-diaminopropionate biosynthesis protein SbnB</fullName>
    </submittedName>
</protein>
<dbReference type="InterPro" id="IPR023401">
    <property type="entry name" value="ODC_N"/>
</dbReference>
<dbReference type="Gene3D" id="3.40.50.720">
    <property type="entry name" value="NAD(P)-binding Rossmann-like Domain"/>
    <property type="match status" value="1"/>
</dbReference>
<dbReference type="InterPro" id="IPR003462">
    <property type="entry name" value="ODC_Mu_crystall"/>
</dbReference>
<dbReference type="PANTHER" id="PTHR13812:SF19">
    <property type="entry name" value="KETIMINE REDUCTASE MU-CRYSTALLIN"/>
    <property type="match status" value="1"/>
</dbReference>
<sequence length="327" mass="35657">MLYLGDRHVREIGLQWEELVLCVENAVRHMDKGEFAQPLKPYLRYGNPANRIIAMPAFIGGDVQTAGIKWIASFPGNIDAGIPRAHSVTLLNEAGTGIPYAMLNTPLPSAARTAAVSGLMIRHYLNAQATNRKLRLGIVGFGPVGQLHYDMCCKLFGDRLEHILLFDIRSPDPANPALAGVGDEWRARTRIVDSWETLFGESDIVITCTVSKQRYINVPPAPGTLLLDVSLRDYTLDAIGGVQAVIVDDWDEVCRENTDIELLSLAGRLAKKDTRSLADVVCRGALGSFAPDEPVLFCPMGMATFDIAVAGHLVKRAAELDIGIRLA</sequence>
<dbReference type="PANTHER" id="PTHR13812">
    <property type="entry name" value="KETIMINE REDUCTASE MU-CRYSTALLIN"/>
    <property type="match status" value="1"/>
</dbReference>
<dbReference type="Pfam" id="PF02423">
    <property type="entry name" value="OCD_Mu_crystall"/>
    <property type="match status" value="1"/>
</dbReference>
<dbReference type="GO" id="GO:0005737">
    <property type="term" value="C:cytoplasm"/>
    <property type="evidence" value="ECO:0007669"/>
    <property type="project" value="TreeGrafter"/>
</dbReference>
<dbReference type="Gene3D" id="3.30.1780.10">
    <property type="entry name" value="ornithine cyclodeaminase, domain 1"/>
    <property type="match status" value="1"/>
</dbReference>
<reference evidence="1" key="1">
    <citation type="submission" date="2020-09" db="EMBL/GenBank/DDBJ databases">
        <title>A novel bacterium of genus Paenibacillus, isolated from South China Sea.</title>
        <authorList>
            <person name="Huang H."/>
            <person name="Mo K."/>
            <person name="Hu Y."/>
        </authorList>
    </citation>
    <scope>NUCLEOTIDE SEQUENCE</scope>
    <source>
        <strain evidence="1">IB182493</strain>
    </source>
</reference>
<dbReference type="AlphaFoldDB" id="A0A927H972"/>
<evidence type="ECO:0000313" key="1">
    <source>
        <dbReference type="EMBL" id="MBD2871324.1"/>
    </source>
</evidence>
<evidence type="ECO:0000313" key="2">
    <source>
        <dbReference type="Proteomes" id="UP000632125"/>
    </source>
</evidence>
<dbReference type="Proteomes" id="UP000632125">
    <property type="component" value="Unassembled WGS sequence"/>
</dbReference>
<keyword evidence="2" id="KW-1185">Reference proteome</keyword>
<proteinExistence type="predicted"/>
<dbReference type="RefSeq" id="WP_190865025.1">
    <property type="nucleotide sequence ID" value="NZ_JACXIY010000029.1"/>
</dbReference>
<accession>A0A927H972</accession>
<dbReference type="InterPro" id="IPR036291">
    <property type="entry name" value="NAD(P)-bd_dom_sf"/>
</dbReference>
<gene>
    <name evidence="1" type="ORF">IDH41_22310</name>
</gene>
<comment type="caution">
    <text evidence="1">The sequence shown here is derived from an EMBL/GenBank/DDBJ whole genome shotgun (WGS) entry which is preliminary data.</text>
</comment>
<name>A0A927H972_9BACL</name>
<dbReference type="SUPFAM" id="SSF51735">
    <property type="entry name" value="NAD(P)-binding Rossmann-fold domains"/>
    <property type="match status" value="1"/>
</dbReference>
<organism evidence="1 2">
    <name type="scientific">Paenibacillus arenilitoris</name>
    <dbReference type="NCBI Taxonomy" id="2772299"/>
    <lineage>
        <taxon>Bacteria</taxon>
        <taxon>Bacillati</taxon>
        <taxon>Bacillota</taxon>
        <taxon>Bacilli</taxon>
        <taxon>Bacillales</taxon>
        <taxon>Paenibacillaceae</taxon>
        <taxon>Paenibacillus</taxon>
    </lineage>
</organism>
<dbReference type="EMBL" id="JACXIY010000029">
    <property type="protein sequence ID" value="MBD2871324.1"/>
    <property type="molecule type" value="Genomic_DNA"/>
</dbReference>